<evidence type="ECO:0000313" key="3">
    <source>
        <dbReference type="EMBL" id="MBO8424144.1"/>
    </source>
</evidence>
<protein>
    <submittedName>
        <fullName evidence="3">Uncharacterized protein</fullName>
    </submittedName>
</protein>
<feature type="region of interest" description="Disordered" evidence="1">
    <location>
        <begin position="66"/>
        <end position="105"/>
    </location>
</feature>
<comment type="caution">
    <text evidence="3">The sequence shown here is derived from an EMBL/GenBank/DDBJ whole genome shotgun (WGS) entry which is preliminary data.</text>
</comment>
<reference evidence="3" key="2">
    <citation type="journal article" date="2021" name="PeerJ">
        <title>Extensive microbial diversity within the chicken gut microbiome revealed by metagenomics and culture.</title>
        <authorList>
            <person name="Gilroy R."/>
            <person name="Ravi A."/>
            <person name="Getino M."/>
            <person name="Pursley I."/>
            <person name="Horton D.L."/>
            <person name="Alikhan N.F."/>
            <person name="Baker D."/>
            <person name="Gharbi K."/>
            <person name="Hall N."/>
            <person name="Watson M."/>
            <person name="Adriaenssens E.M."/>
            <person name="Foster-Nyarko E."/>
            <person name="Jarju S."/>
            <person name="Secka A."/>
            <person name="Antonio M."/>
            <person name="Oren A."/>
            <person name="Chaudhuri R.R."/>
            <person name="La Ragione R."/>
            <person name="Hildebrand F."/>
            <person name="Pallen M.J."/>
        </authorList>
    </citation>
    <scope>NUCLEOTIDE SEQUENCE</scope>
    <source>
        <strain evidence="3">517</strain>
    </source>
</reference>
<sequence>MKKKVFAIIAIAVVMTIAASVMLTGCVGDNNTEQDKISASAEALGMTALGSGAILADMAEGVVAPDDEADTQQPEAGTEIPEAGTETPEAGTETPEAGTGYAGGNLTEEETAVVDRYLQIVDKMLNSSGIVIDEGESELEGYAKKVEISSTDLYGNTQSFVIHYNEQEISRELDDGEEEVEWRLEGIMIAGEREYAVIGERETEADEAELEFTAYLDRDNYVEIEKSSENGEEEFGYKIVVDGKVTEEFELSIEQEYGKTEVEIESVSGGNILVIDFEMKERASGKTVVECKVYENGEVYEFEIDATCDGNREMRRYRYRNGVCYDRYDD</sequence>
<feature type="compositionally biased region" description="Low complexity" evidence="1">
    <location>
        <begin position="81"/>
        <end position="99"/>
    </location>
</feature>
<evidence type="ECO:0000313" key="4">
    <source>
        <dbReference type="Proteomes" id="UP000727857"/>
    </source>
</evidence>
<dbReference type="EMBL" id="JADINF010000099">
    <property type="protein sequence ID" value="MBO8424144.1"/>
    <property type="molecule type" value="Genomic_DNA"/>
</dbReference>
<keyword evidence="2" id="KW-0732">Signal</keyword>
<accession>A0A940DGS9</accession>
<feature type="chain" id="PRO_5039093250" evidence="2">
    <location>
        <begin position="20"/>
        <end position="330"/>
    </location>
</feature>
<name>A0A940DGS9_9FIRM</name>
<organism evidence="3 4">
    <name type="scientific">Candidatus Stercoripulliclostridium pullicola</name>
    <dbReference type="NCBI Taxonomy" id="2840953"/>
    <lineage>
        <taxon>Bacteria</taxon>
        <taxon>Bacillati</taxon>
        <taxon>Bacillota</taxon>
        <taxon>Clostridia</taxon>
        <taxon>Eubacteriales</taxon>
        <taxon>Candidatus Stercoripulliclostridium</taxon>
    </lineage>
</organism>
<feature type="signal peptide" evidence="2">
    <location>
        <begin position="1"/>
        <end position="19"/>
    </location>
</feature>
<reference evidence="3" key="1">
    <citation type="submission" date="2020-10" db="EMBL/GenBank/DDBJ databases">
        <authorList>
            <person name="Gilroy R."/>
        </authorList>
    </citation>
    <scope>NUCLEOTIDE SEQUENCE</scope>
    <source>
        <strain evidence="3">517</strain>
    </source>
</reference>
<dbReference type="PROSITE" id="PS51257">
    <property type="entry name" value="PROKAR_LIPOPROTEIN"/>
    <property type="match status" value="1"/>
</dbReference>
<dbReference type="AlphaFoldDB" id="A0A940DGS9"/>
<evidence type="ECO:0000256" key="2">
    <source>
        <dbReference type="SAM" id="SignalP"/>
    </source>
</evidence>
<dbReference type="Proteomes" id="UP000727857">
    <property type="component" value="Unassembled WGS sequence"/>
</dbReference>
<gene>
    <name evidence="3" type="ORF">IAB16_03925</name>
</gene>
<proteinExistence type="predicted"/>
<evidence type="ECO:0000256" key="1">
    <source>
        <dbReference type="SAM" id="MobiDB-lite"/>
    </source>
</evidence>